<evidence type="ECO:0000313" key="3">
    <source>
        <dbReference type="Proteomes" id="UP000523007"/>
    </source>
</evidence>
<dbReference type="InterPro" id="IPR043917">
    <property type="entry name" value="DUF5753"/>
</dbReference>
<evidence type="ECO:0000259" key="1">
    <source>
        <dbReference type="PROSITE" id="PS50943"/>
    </source>
</evidence>
<evidence type="ECO:0000313" key="2">
    <source>
        <dbReference type="EMBL" id="MBB4932972.1"/>
    </source>
</evidence>
<dbReference type="SMART" id="SM00530">
    <property type="entry name" value="HTH_XRE"/>
    <property type="match status" value="1"/>
</dbReference>
<dbReference type="GO" id="GO:0003677">
    <property type="term" value="F:DNA binding"/>
    <property type="evidence" value="ECO:0007669"/>
    <property type="project" value="InterPro"/>
</dbReference>
<dbReference type="InterPro" id="IPR010982">
    <property type="entry name" value="Lambda_DNA-bd_dom_sf"/>
</dbReference>
<comment type="caution">
    <text evidence="2">The sequence shown here is derived from an EMBL/GenBank/DDBJ whole genome shotgun (WGS) entry which is preliminary data.</text>
</comment>
<gene>
    <name evidence="2" type="ORF">F4561_003792</name>
</gene>
<dbReference type="Pfam" id="PF13560">
    <property type="entry name" value="HTH_31"/>
    <property type="match status" value="1"/>
</dbReference>
<dbReference type="AlphaFoldDB" id="A0A7W7RJ75"/>
<dbReference type="RefSeq" id="WP_184580665.1">
    <property type="nucleotide sequence ID" value="NZ_JACHJT010000001.1"/>
</dbReference>
<organism evidence="2 3">
    <name type="scientific">Lipingzhangella halophila</name>
    <dbReference type="NCBI Taxonomy" id="1783352"/>
    <lineage>
        <taxon>Bacteria</taxon>
        <taxon>Bacillati</taxon>
        <taxon>Actinomycetota</taxon>
        <taxon>Actinomycetes</taxon>
        <taxon>Streptosporangiales</taxon>
        <taxon>Nocardiopsidaceae</taxon>
        <taxon>Lipingzhangella</taxon>
    </lineage>
</organism>
<dbReference type="SUPFAM" id="SSF47413">
    <property type="entry name" value="lambda repressor-like DNA-binding domains"/>
    <property type="match status" value="1"/>
</dbReference>
<keyword evidence="3" id="KW-1185">Reference proteome</keyword>
<dbReference type="EMBL" id="JACHJT010000001">
    <property type="protein sequence ID" value="MBB4932972.1"/>
    <property type="molecule type" value="Genomic_DNA"/>
</dbReference>
<dbReference type="Proteomes" id="UP000523007">
    <property type="component" value="Unassembled WGS sequence"/>
</dbReference>
<dbReference type="Pfam" id="PF19054">
    <property type="entry name" value="DUF5753"/>
    <property type="match status" value="1"/>
</dbReference>
<name>A0A7W7RJ75_9ACTN</name>
<dbReference type="CDD" id="cd00093">
    <property type="entry name" value="HTH_XRE"/>
    <property type="match status" value="1"/>
</dbReference>
<proteinExistence type="predicted"/>
<dbReference type="PROSITE" id="PS50943">
    <property type="entry name" value="HTH_CROC1"/>
    <property type="match status" value="1"/>
</dbReference>
<accession>A0A7W7RJ75</accession>
<protein>
    <submittedName>
        <fullName evidence="2">Transcriptional regulator with XRE-family HTH domain</fullName>
    </submittedName>
</protein>
<sequence>MVADKRTMQRFGREVARTRKLADMTQDVLAREVGVSASHISNLERGYRSPVPAFLPKLDRALKSEERLTRLWNELTGSGRQAWLEEITTLMREAASVMDYQNAVFPGLLQTEDYARELIAAGMPWAGHDEVSAAVADRMSRAKEFVGATAPLLWVVLDGTIIKRRFLAESIRREQLTYVADLAESGRVSIQLIPEHYLGHPGLTGPFKVVTPSAGPDVVYAESIHEGQIITATADVARYRLLFGRLQAVALGPAESLQKIREELEHE</sequence>
<dbReference type="Gene3D" id="1.10.260.40">
    <property type="entry name" value="lambda repressor-like DNA-binding domains"/>
    <property type="match status" value="1"/>
</dbReference>
<feature type="domain" description="HTH cro/C1-type" evidence="1">
    <location>
        <begin position="15"/>
        <end position="68"/>
    </location>
</feature>
<reference evidence="2 3" key="1">
    <citation type="submission" date="2020-08" db="EMBL/GenBank/DDBJ databases">
        <title>Sequencing the genomes of 1000 actinobacteria strains.</title>
        <authorList>
            <person name="Klenk H.-P."/>
        </authorList>
    </citation>
    <scope>NUCLEOTIDE SEQUENCE [LARGE SCALE GENOMIC DNA]</scope>
    <source>
        <strain evidence="2 3">DSM 102030</strain>
    </source>
</reference>
<dbReference type="InterPro" id="IPR001387">
    <property type="entry name" value="Cro/C1-type_HTH"/>
</dbReference>